<dbReference type="PANTHER" id="PTHR43304:SF1">
    <property type="entry name" value="PAC DOMAIN-CONTAINING PROTEIN"/>
    <property type="match status" value="1"/>
</dbReference>
<dbReference type="SUPFAM" id="SSF55785">
    <property type="entry name" value="PYP-like sensor domain (PAS domain)"/>
    <property type="match status" value="1"/>
</dbReference>
<evidence type="ECO:0000256" key="2">
    <source>
        <dbReference type="ARBA" id="ARBA00004429"/>
    </source>
</evidence>
<dbReference type="SMART" id="SM00086">
    <property type="entry name" value="PAC"/>
    <property type="match status" value="1"/>
</dbReference>
<evidence type="ECO:0000256" key="12">
    <source>
        <dbReference type="ARBA" id="ARBA00022989"/>
    </source>
</evidence>
<evidence type="ECO:0000259" key="16">
    <source>
        <dbReference type="PROSITE" id="PS50113"/>
    </source>
</evidence>
<keyword evidence="7" id="KW-0808">Transferase</keyword>
<dbReference type="AlphaFoldDB" id="A0A6J6V2B3"/>
<comment type="subcellular location">
    <subcellularLocation>
        <location evidence="2">Cell inner membrane</location>
        <topology evidence="2">Multi-pass membrane protein</topology>
    </subcellularLocation>
</comment>
<evidence type="ECO:0000256" key="9">
    <source>
        <dbReference type="ARBA" id="ARBA00022737"/>
    </source>
</evidence>
<evidence type="ECO:0000256" key="7">
    <source>
        <dbReference type="ARBA" id="ARBA00022679"/>
    </source>
</evidence>
<dbReference type="GO" id="GO:0000166">
    <property type="term" value="F:nucleotide binding"/>
    <property type="evidence" value="ECO:0007669"/>
    <property type="project" value="UniProtKB-KW"/>
</dbReference>
<dbReference type="InterPro" id="IPR035965">
    <property type="entry name" value="PAS-like_dom_sf"/>
</dbReference>
<dbReference type="GO" id="GO:0004673">
    <property type="term" value="F:protein histidine kinase activity"/>
    <property type="evidence" value="ECO:0007669"/>
    <property type="project" value="UniProtKB-EC"/>
</dbReference>
<evidence type="ECO:0000256" key="6">
    <source>
        <dbReference type="ARBA" id="ARBA00022553"/>
    </source>
</evidence>
<gene>
    <name evidence="17" type="ORF">UFOPK2761_03026</name>
</gene>
<keyword evidence="5" id="KW-0997">Cell inner membrane</keyword>
<evidence type="ECO:0000256" key="14">
    <source>
        <dbReference type="SAM" id="MobiDB-lite"/>
    </source>
</evidence>
<comment type="catalytic activity">
    <reaction evidence="1">
        <text>ATP + protein L-histidine = ADP + protein N-phospho-L-histidine.</text>
        <dbReference type="EC" id="2.7.13.3"/>
    </reaction>
</comment>
<keyword evidence="11" id="KW-0418">Kinase</keyword>
<keyword evidence="13" id="KW-0472">Membrane</keyword>
<feature type="region of interest" description="Disordered" evidence="14">
    <location>
        <begin position="1"/>
        <end position="20"/>
    </location>
</feature>
<evidence type="ECO:0000256" key="1">
    <source>
        <dbReference type="ARBA" id="ARBA00000085"/>
    </source>
</evidence>
<name>A0A6J6V2B3_9ZZZZ</name>
<dbReference type="InterPro" id="IPR001610">
    <property type="entry name" value="PAC"/>
</dbReference>
<dbReference type="PROSITE" id="PS50112">
    <property type="entry name" value="PAS"/>
    <property type="match status" value="1"/>
</dbReference>
<keyword evidence="9" id="KW-0677">Repeat</keyword>
<dbReference type="EMBL" id="CAEZYQ010000033">
    <property type="protein sequence ID" value="CAB4765724.1"/>
    <property type="molecule type" value="Genomic_DNA"/>
</dbReference>
<dbReference type="InterPro" id="IPR000014">
    <property type="entry name" value="PAS"/>
</dbReference>
<keyword evidence="10" id="KW-0547">Nucleotide-binding</keyword>
<evidence type="ECO:0000256" key="5">
    <source>
        <dbReference type="ARBA" id="ARBA00022519"/>
    </source>
</evidence>
<accession>A0A6J6V2B3</accession>
<organism evidence="17">
    <name type="scientific">freshwater metagenome</name>
    <dbReference type="NCBI Taxonomy" id="449393"/>
    <lineage>
        <taxon>unclassified sequences</taxon>
        <taxon>metagenomes</taxon>
        <taxon>ecological metagenomes</taxon>
    </lineage>
</organism>
<reference evidence="17" key="1">
    <citation type="submission" date="2020-05" db="EMBL/GenBank/DDBJ databases">
        <authorList>
            <person name="Chiriac C."/>
            <person name="Salcher M."/>
            <person name="Ghai R."/>
            <person name="Kavagutti S V."/>
        </authorList>
    </citation>
    <scope>NUCLEOTIDE SEQUENCE</scope>
</reference>
<dbReference type="GO" id="GO:0005886">
    <property type="term" value="C:plasma membrane"/>
    <property type="evidence" value="ECO:0007669"/>
    <property type="project" value="UniProtKB-SubCell"/>
</dbReference>
<feature type="domain" description="PAS" evidence="15">
    <location>
        <begin position="63"/>
        <end position="108"/>
    </location>
</feature>
<keyword evidence="12" id="KW-1133">Transmembrane helix</keyword>
<dbReference type="FunFam" id="2.10.70.100:FF:000001">
    <property type="entry name" value="Sensory transduction histidine kinase"/>
    <property type="match status" value="1"/>
</dbReference>
<dbReference type="Pfam" id="PF08447">
    <property type="entry name" value="PAS_3"/>
    <property type="match status" value="1"/>
</dbReference>
<dbReference type="PANTHER" id="PTHR43304">
    <property type="entry name" value="PHYTOCHROME-LIKE PROTEIN CPH1"/>
    <property type="match status" value="1"/>
</dbReference>
<evidence type="ECO:0000256" key="13">
    <source>
        <dbReference type="ARBA" id="ARBA00023136"/>
    </source>
</evidence>
<keyword evidence="8" id="KW-0812">Transmembrane</keyword>
<evidence type="ECO:0000256" key="11">
    <source>
        <dbReference type="ARBA" id="ARBA00022777"/>
    </source>
</evidence>
<evidence type="ECO:0000256" key="3">
    <source>
        <dbReference type="ARBA" id="ARBA00012438"/>
    </source>
</evidence>
<dbReference type="CDD" id="cd00130">
    <property type="entry name" value="PAS"/>
    <property type="match status" value="1"/>
</dbReference>
<dbReference type="InterPro" id="IPR013655">
    <property type="entry name" value="PAS_fold_3"/>
</dbReference>
<dbReference type="InterPro" id="IPR052162">
    <property type="entry name" value="Sensor_kinase/Photoreceptor"/>
</dbReference>
<dbReference type="PROSITE" id="PS50113">
    <property type="entry name" value="PAC"/>
    <property type="match status" value="1"/>
</dbReference>
<dbReference type="EC" id="2.7.13.3" evidence="3"/>
<evidence type="ECO:0000259" key="15">
    <source>
        <dbReference type="PROSITE" id="PS50112"/>
    </source>
</evidence>
<evidence type="ECO:0000313" key="17">
    <source>
        <dbReference type="EMBL" id="CAB4765724.1"/>
    </source>
</evidence>
<evidence type="ECO:0000256" key="8">
    <source>
        <dbReference type="ARBA" id="ARBA00022692"/>
    </source>
</evidence>
<dbReference type="InterPro" id="IPR000700">
    <property type="entry name" value="PAS-assoc_C"/>
</dbReference>
<protein>
    <recommendedName>
        <fullName evidence="3">histidine kinase</fullName>
        <ecNumber evidence="3">2.7.13.3</ecNumber>
    </recommendedName>
</protein>
<feature type="domain" description="PAC" evidence="16">
    <location>
        <begin position="111"/>
        <end position="163"/>
    </location>
</feature>
<evidence type="ECO:0000256" key="10">
    <source>
        <dbReference type="ARBA" id="ARBA00022741"/>
    </source>
</evidence>
<keyword evidence="6" id="KW-0597">Phosphoprotein</keyword>
<proteinExistence type="predicted"/>
<keyword evidence="4" id="KW-1003">Cell membrane</keyword>
<dbReference type="Gene3D" id="2.10.70.100">
    <property type="match status" value="1"/>
</dbReference>
<evidence type="ECO:0000256" key="4">
    <source>
        <dbReference type="ARBA" id="ARBA00022475"/>
    </source>
</evidence>
<sequence>MGPMGTGEGTTQQAPQADAGELEQRLAQVTSELADLRARVDNAQRLAVMGDYDWHIETDTNTWSDQLFRIYGYEPGTIQASYEVFMQHVHPEDRDKVRAVHQHAYATGEPYEMVERIVRPDGEVRHLASNGQVVTDEHGNPIRFRGTCIDITERVRAEQRHEQVAVRLASAEQARRQAGELNDNVVQGLTAALYAAELGDLRRAKAYVEETLAHASRILDDLVLAGGDSDLQRDVAARIGRSPDA</sequence>
<dbReference type="Gene3D" id="3.30.450.20">
    <property type="entry name" value="PAS domain"/>
    <property type="match status" value="1"/>
</dbReference>
<dbReference type="NCBIfam" id="TIGR00229">
    <property type="entry name" value="sensory_box"/>
    <property type="match status" value="1"/>
</dbReference>